<evidence type="ECO:0000256" key="1">
    <source>
        <dbReference type="ARBA" id="ARBA00022500"/>
    </source>
</evidence>
<dbReference type="EC" id="3.1.1.61" evidence="3"/>
<dbReference type="EMBL" id="FNAV01000016">
    <property type="protein sequence ID" value="SDF28093.1"/>
    <property type="molecule type" value="Genomic_DNA"/>
</dbReference>
<dbReference type="GO" id="GO:0006935">
    <property type="term" value="P:chemotaxis"/>
    <property type="evidence" value="ECO:0007669"/>
    <property type="project" value="UniProtKB-UniRule"/>
</dbReference>
<evidence type="ECO:0000256" key="3">
    <source>
        <dbReference type="ARBA" id="ARBA00039140"/>
    </source>
</evidence>
<feature type="region of interest" description="Disordered" evidence="6">
    <location>
        <begin position="124"/>
        <end position="155"/>
    </location>
</feature>
<dbReference type="PANTHER" id="PTHR42872">
    <property type="entry name" value="PROTEIN-GLUTAMATE METHYLESTERASE/PROTEIN-GLUTAMINE GLUTAMINASE"/>
    <property type="match status" value="1"/>
</dbReference>
<feature type="domain" description="CheB-type methylesterase" evidence="7">
    <location>
        <begin position="156"/>
        <end position="347"/>
    </location>
</feature>
<dbReference type="OrthoDB" id="9793421at2"/>
<evidence type="ECO:0000259" key="7">
    <source>
        <dbReference type="PROSITE" id="PS50122"/>
    </source>
</evidence>
<dbReference type="AlphaFoldDB" id="A0A1G7JT33"/>
<dbReference type="PANTHER" id="PTHR42872:SF6">
    <property type="entry name" value="PROTEIN-GLUTAMATE METHYLESTERASE_PROTEIN-GLUTAMINE GLUTAMINASE"/>
    <property type="match status" value="1"/>
</dbReference>
<dbReference type="Pfam" id="PF01339">
    <property type="entry name" value="CheB_methylest"/>
    <property type="match status" value="1"/>
</dbReference>
<dbReference type="InterPro" id="IPR008248">
    <property type="entry name" value="CheB-like"/>
</dbReference>
<feature type="active site" evidence="5">
    <location>
        <position position="194"/>
    </location>
</feature>
<keyword evidence="1 5" id="KW-0145">Chemotaxis</keyword>
<protein>
    <recommendedName>
        <fullName evidence="3">protein-glutamate methylesterase</fullName>
        <ecNumber evidence="3">3.1.1.61</ecNumber>
    </recommendedName>
</protein>
<dbReference type="STRING" id="282683.SAMN04488105_11640"/>
<evidence type="ECO:0000313" key="9">
    <source>
        <dbReference type="Proteomes" id="UP000198994"/>
    </source>
</evidence>
<dbReference type="PIRSF" id="PIRSF000876">
    <property type="entry name" value="RR_chemtxs_CheB"/>
    <property type="match status" value="1"/>
</dbReference>
<dbReference type="Gene3D" id="3.40.50.180">
    <property type="entry name" value="Methylesterase CheB, C-terminal domain"/>
    <property type="match status" value="1"/>
</dbReference>
<proteinExistence type="predicted"/>
<keyword evidence="2 5" id="KW-0378">Hydrolase</keyword>
<dbReference type="SUPFAM" id="SSF52738">
    <property type="entry name" value="Methylesterase CheB, C-terminal domain"/>
    <property type="match status" value="1"/>
</dbReference>
<keyword evidence="9" id="KW-1185">Reference proteome</keyword>
<dbReference type="RefSeq" id="WP_089962770.1">
    <property type="nucleotide sequence ID" value="NZ_FNAV01000016.1"/>
</dbReference>
<organism evidence="8 9">
    <name type="scientific">Salipiger thiooxidans</name>
    <dbReference type="NCBI Taxonomy" id="282683"/>
    <lineage>
        <taxon>Bacteria</taxon>
        <taxon>Pseudomonadati</taxon>
        <taxon>Pseudomonadota</taxon>
        <taxon>Alphaproteobacteria</taxon>
        <taxon>Rhodobacterales</taxon>
        <taxon>Roseobacteraceae</taxon>
        <taxon>Salipiger</taxon>
    </lineage>
</organism>
<accession>A0A1G7JT33</accession>
<evidence type="ECO:0000256" key="4">
    <source>
        <dbReference type="ARBA" id="ARBA00048267"/>
    </source>
</evidence>
<gene>
    <name evidence="8" type="ORF">SAMN04488105_11640</name>
</gene>
<name>A0A1G7JT33_9RHOB</name>
<dbReference type="GO" id="GO:0000156">
    <property type="term" value="F:phosphorelay response regulator activity"/>
    <property type="evidence" value="ECO:0007669"/>
    <property type="project" value="InterPro"/>
</dbReference>
<feature type="compositionally biased region" description="Pro residues" evidence="6">
    <location>
        <begin position="133"/>
        <end position="151"/>
    </location>
</feature>
<dbReference type="CDD" id="cd16432">
    <property type="entry name" value="CheB_Rec"/>
    <property type="match status" value="1"/>
</dbReference>
<sequence length="359" mass="38125">MNPISLVIAIPDRSVRRRLTEELGASPWIEIVAETRDLMTTYAEVEEREPMAVVIAGRLARAPEFEVMRALFATLDVRWLVITEVPDASARDQGSPWGRTSDLFPIDTDIPADRLVETLRSVTRTARRHGVSPVPPRTETPPTSRPTPPSNVVPDRAKTNRFIVIGASTGGVDALLTVLSSFPADCPPTFIVQHTGGGFGDSLTRLLDRQCAARVRPAAEGATASHGDILLAAGSRAHMRLAGGSPLRIVLEPGQPITGHMPSVDALFHSAVPGARRAVAALLTGMGRDGAEGLRALRDAGAVTMAQDEATSIVYGMPRAAMELGAAQSSLPLQQIGPAILRACAAPPQASPSQRMTTR</sequence>
<feature type="active site" evidence="5">
    <location>
        <position position="168"/>
    </location>
</feature>
<dbReference type="InterPro" id="IPR000673">
    <property type="entry name" value="Sig_transdc_resp-reg_Me-estase"/>
</dbReference>
<evidence type="ECO:0000256" key="5">
    <source>
        <dbReference type="PROSITE-ProRule" id="PRU00050"/>
    </source>
</evidence>
<evidence type="ECO:0000256" key="6">
    <source>
        <dbReference type="SAM" id="MobiDB-lite"/>
    </source>
</evidence>
<feature type="active site" evidence="5">
    <location>
        <position position="289"/>
    </location>
</feature>
<dbReference type="GO" id="GO:0005737">
    <property type="term" value="C:cytoplasm"/>
    <property type="evidence" value="ECO:0007669"/>
    <property type="project" value="InterPro"/>
</dbReference>
<comment type="catalytic activity">
    <reaction evidence="4">
        <text>[protein]-L-glutamate 5-O-methyl ester + H2O = L-glutamyl-[protein] + methanol + H(+)</text>
        <dbReference type="Rhea" id="RHEA:23236"/>
        <dbReference type="Rhea" id="RHEA-COMP:10208"/>
        <dbReference type="Rhea" id="RHEA-COMP:10311"/>
        <dbReference type="ChEBI" id="CHEBI:15377"/>
        <dbReference type="ChEBI" id="CHEBI:15378"/>
        <dbReference type="ChEBI" id="CHEBI:17790"/>
        <dbReference type="ChEBI" id="CHEBI:29973"/>
        <dbReference type="ChEBI" id="CHEBI:82795"/>
        <dbReference type="EC" id="3.1.1.61"/>
    </reaction>
</comment>
<dbReference type="Proteomes" id="UP000198994">
    <property type="component" value="Unassembled WGS sequence"/>
</dbReference>
<dbReference type="GO" id="GO:0008984">
    <property type="term" value="F:protein-glutamate methylesterase activity"/>
    <property type="evidence" value="ECO:0007669"/>
    <property type="project" value="UniProtKB-EC"/>
</dbReference>
<reference evidence="9" key="1">
    <citation type="submission" date="2016-10" db="EMBL/GenBank/DDBJ databases">
        <authorList>
            <person name="Varghese N."/>
            <person name="Submissions S."/>
        </authorList>
    </citation>
    <scope>NUCLEOTIDE SEQUENCE [LARGE SCALE GENOMIC DNA]</scope>
    <source>
        <strain evidence="9">DSM 10146</strain>
    </source>
</reference>
<dbReference type="InterPro" id="IPR035909">
    <property type="entry name" value="CheB_C"/>
</dbReference>
<dbReference type="PROSITE" id="PS50122">
    <property type="entry name" value="CHEB"/>
    <property type="match status" value="1"/>
</dbReference>
<evidence type="ECO:0000313" key="8">
    <source>
        <dbReference type="EMBL" id="SDF28093.1"/>
    </source>
</evidence>
<evidence type="ECO:0000256" key="2">
    <source>
        <dbReference type="ARBA" id="ARBA00022801"/>
    </source>
</evidence>